<dbReference type="InterPro" id="IPR031359">
    <property type="entry name" value="NACHT_N"/>
</dbReference>
<gene>
    <name evidence="7" type="ORF">C8A04DRAFT_40782</name>
</gene>
<keyword evidence="2" id="KW-0040">ANK repeat</keyword>
<dbReference type="Pfam" id="PF23239">
    <property type="entry name" value="DUF7069"/>
    <property type="match status" value="1"/>
</dbReference>
<evidence type="ECO:0000259" key="6">
    <source>
        <dbReference type="Pfam" id="PF24883"/>
    </source>
</evidence>
<comment type="caution">
    <text evidence="7">The sequence shown here is derived from an EMBL/GenBank/DDBJ whole genome shotgun (WGS) entry which is preliminary data.</text>
</comment>
<dbReference type="AlphaFoldDB" id="A0AAN6UVJ6"/>
<evidence type="ECO:0000259" key="5">
    <source>
        <dbReference type="Pfam" id="PF23239"/>
    </source>
</evidence>
<keyword evidence="8" id="KW-1185">Reference proteome</keyword>
<keyword evidence="1" id="KW-0677">Repeat</keyword>
<organism evidence="7 8">
    <name type="scientific">Dichotomopilus funicola</name>
    <dbReference type="NCBI Taxonomy" id="1934379"/>
    <lineage>
        <taxon>Eukaryota</taxon>
        <taxon>Fungi</taxon>
        <taxon>Dikarya</taxon>
        <taxon>Ascomycota</taxon>
        <taxon>Pezizomycotina</taxon>
        <taxon>Sordariomycetes</taxon>
        <taxon>Sordariomycetidae</taxon>
        <taxon>Sordariales</taxon>
        <taxon>Chaetomiaceae</taxon>
        <taxon>Dichotomopilus</taxon>
    </lineage>
</organism>
<dbReference type="Pfam" id="PF17100">
    <property type="entry name" value="NACHT_N"/>
    <property type="match status" value="1"/>
</dbReference>
<evidence type="ECO:0000259" key="3">
    <source>
        <dbReference type="Pfam" id="PF17100"/>
    </source>
</evidence>
<feature type="domain" description="Nephrocystin 3-like N-terminal" evidence="6">
    <location>
        <begin position="403"/>
        <end position="570"/>
    </location>
</feature>
<dbReference type="PANTHER" id="PTHR10039:SF14">
    <property type="entry name" value="NACHT DOMAIN-CONTAINING PROTEIN"/>
    <property type="match status" value="1"/>
</dbReference>
<dbReference type="Pfam" id="PF22939">
    <property type="entry name" value="WHD_GPIID"/>
    <property type="match status" value="1"/>
</dbReference>
<dbReference type="EMBL" id="MU853667">
    <property type="protein sequence ID" value="KAK4139365.1"/>
    <property type="molecule type" value="Genomic_DNA"/>
</dbReference>
<feature type="repeat" description="ANK" evidence="2">
    <location>
        <begin position="873"/>
        <end position="905"/>
    </location>
</feature>
<feature type="repeat" description="ANK" evidence="2">
    <location>
        <begin position="969"/>
        <end position="1001"/>
    </location>
</feature>
<evidence type="ECO:0000256" key="2">
    <source>
        <dbReference type="PROSITE-ProRule" id="PRU00023"/>
    </source>
</evidence>
<dbReference type="Proteomes" id="UP001302676">
    <property type="component" value="Unassembled WGS sequence"/>
</dbReference>
<dbReference type="Gene3D" id="1.25.40.20">
    <property type="entry name" value="Ankyrin repeat-containing domain"/>
    <property type="match status" value="3"/>
</dbReference>
<dbReference type="Pfam" id="PF24883">
    <property type="entry name" value="NPHP3_N"/>
    <property type="match status" value="1"/>
</dbReference>
<dbReference type="InterPro" id="IPR055497">
    <property type="entry name" value="DUF7069"/>
</dbReference>
<feature type="domain" description="GPI inositol-deacylase winged helix" evidence="4">
    <location>
        <begin position="679"/>
        <end position="766"/>
    </location>
</feature>
<feature type="repeat" description="ANK" evidence="2">
    <location>
        <begin position="1002"/>
        <end position="1034"/>
    </location>
</feature>
<evidence type="ECO:0000313" key="7">
    <source>
        <dbReference type="EMBL" id="KAK4139365.1"/>
    </source>
</evidence>
<feature type="repeat" description="ANK" evidence="2">
    <location>
        <begin position="1035"/>
        <end position="1062"/>
    </location>
</feature>
<dbReference type="Pfam" id="PF13637">
    <property type="entry name" value="Ank_4"/>
    <property type="match status" value="1"/>
</dbReference>
<dbReference type="InterPro" id="IPR002110">
    <property type="entry name" value="Ankyrin_rpt"/>
</dbReference>
<dbReference type="SUPFAM" id="SSF52540">
    <property type="entry name" value="P-loop containing nucleoside triphosphate hydrolases"/>
    <property type="match status" value="1"/>
</dbReference>
<evidence type="ECO:0000256" key="1">
    <source>
        <dbReference type="ARBA" id="ARBA00022737"/>
    </source>
</evidence>
<evidence type="ECO:0000313" key="8">
    <source>
        <dbReference type="Proteomes" id="UP001302676"/>
    </source>
</evidence>
<dbReference type="Pfam" id="PF12796">
    <property type="entry name" value="Ank_2"/>
    <property type="match status" value="1"/>
</dbReference>
<dbReference type="Gene3D" id="3.40.50.300">
    <property type="entry name" value="P-loop containing nucleotide triphosphate hydrolases"/>
    <property type="match status" value="1"/>
</dbReference>
<feature type="domain" description="DUF7069" evidence="5">
    <location>
        <begin position="600"/>
        <end position="667"/>
    </location>
</feature>
<dbReference type="InterPro" id="IPR056884">
    <property type="entry name" value="NPHP3-like_N"/>
</dbReference>
<protein>
    <submittedName>
        <fullName evidence="7">Ankyrin repeat protein</fullName>
    </submittedName>
</protein>
<dbReference type="PROSITE" id="PS50297">
    <property type="entry name" value="ANK_REP_REGION"/>
    <property type="match status" value="5"/>
</dbReference>
<feature type="repeat" description="ANK" evidence="2">
    <location>
        <begin position="906"/>
        <end position="938"/>
    </location>
</feature>
<name>A0AAN6UVJ6_9PEZI</name>
<dbReference type="RefSeq" id="XP_062632736.1">
    <property type="nucleotide sequence ID" value="XM_062785065.1"/>
</dbReference>
<dbReference type="InterPro" id="IPR036770">
    <property type="entry name" value="Ankyrin_rpt-contain_sf"/>
</dbReference>
<feature type="repeat" description="ANK" evidence="2">
    <location>
        <begin position="939"/>
        <end position="968"/>
    </location>
</feature>
<dbReference type="PANTHER" id="PTHR10039">
    <property type="entry name" value="AMELOGENIN"/>
    <property type="match status" value="1"/>
</dbReference>
<dbReference type="GeneID" id="87821678"/>
<proteinExistence type="predicted"/>
<dbReference type="InterPro" id="IPR027417">
    <property type="entry name" value="P-loop_NTPase"/>
</dbReference>
<accession>A0AAN6UVJ6</accession>
<dbReference type="InterPro" id="IPR054471">
    <property type="entry name" value="GPIID_WHD"/>
</dbReference>
<evidence type="ECO:0000259" key="4">
    <source>
        <dbReference type="Pfam" id="PF22939"/>
    </source>
</evidence>
<dbReference type="PROSITE" id="PS50088">
    <property type="entry name" value="ANK_REPEAT"/>
    <property type="match status" value="6"/>
</dbReference>
<reference evidence="7" key="1">
    <citation type="journal article" date="2023" name="Mol. Phylogenet. Evol.">
        <title>Genome-scale phylogeny and comparative genomics of the fungal order Sordariales.</title>
        <authorList>
            <person name="Hensen N."/>
            <person name="Bonometti L."/>
            <person name="Westerberg I."/>
            <person name="Brannstrom I.O."/>
            <person name="Guillou S."/>
            <person name="Cros-Aarteil S."/>
            <person name="Calhoun S."/>
            <person name="Haridas S."/>
            <person name="Kuo A."/>
            <person name="Mondo S."/>
            <person name="Pangilinan J."/>
            <person name="Riley R."/>
            <person name="LaButti K."/>
            <person name="Andreopoulos B."/>
            <person name="Lipzen A."/>
            <person name="Chen C."/>
            <person name="Yan M."/>
            <person name="Daum C."/>
            <person name="Ng V."/>
            <person name="Clum A."/>
            <person name="Steindorff A."/>
            <person name="Ohm R.A."/>
            <person name="Martin F."/>
            <person name="Silar P."/>
            <person name="Natvig D.O."/>
            <person name="Lalanne C."/>
            <person name="Gautier V."/>
            <person name="Ament-Velasquez S.L."/>
            <person name="Kruys A."/>
            <person name="Hutchinson M.I."/>
            <person name="Powell A.J."/>
            <person name="Barry K."/>
            <person name="Miller A.N."/>
            <person name="Grigoriev I.V."/>
            <person name="Debuchy R."/>
            <person name="Gladieux P."/>
            <person name="Hiltunen Thoren M."/>
            <person name="Johannesson H."/>
        </authorList>
    </citation>
    <scope>NUCLEOTIDE SEQUENCE</scope>
    <source>
        <strain evidence="7">CBS 141.50</strain>
    </source>
</reference>
<sequence length="1062" mass="119261">MGLRERYRRWREERLTAESSNLSSPQTQSDCAPPVEHVQHVDRANYVRPEPDQIVCAPAQDPPTSLWDRAYKALGEHEPELVAKYEGLLFDELKTIGMFSPSPPTWVSKVFSYRTSTLDGANSTTTTNTSDKLGRERLQTITERGLKRLDENKLKWTIAGHEIAVGYRIAQAADLVLWAKGWIDLATKASPEASIAWAGISIVLPLLTNHRTAEQANREGFTYVTTRMRYYTAFQPEVFSLAQSGDFSGELMAEVTAHIVELYEKILEFQLRSVLRLYQSRCKGLARDVVGYDDWAGWHKKITGLETVVNQDLERINAFVARGKLEDLRKQSIQSLGDMQRLLATGQEHLQVAKQTLEIQTGIARQSRTDKEEQCHQLFRLTAGTKDVSYEWYKDRVEDRVKDTCQWFLEHENFKQWLEQGSGPLLVSADPGCGKSVLAKYLIDQVLPGSPNDASICYFFFKDQDQNTVSQALCALLHQLFTHKPPLIQHAISKHAQDGPALVRNTASLWSILEDAIQDAQTGSVILVLDALDECLEPEFRDLARKLKQLHRSTRQQQSHGKLRTLLTCRPYEGILAEFRDLVDDFPFIRIPGEDESDAISREVNLVVAHRVEQLAREKELGDDVKGRLKERLLGVKHRTYLWVYLVFNFLKESDFKRTMKGVDASLAMVPENVNQAYEKILSKSHQTAMVRKALSIILVASRPLTLSEMNIAVNIDTDTSIPEALDLESEKDFQVRLRSWCGLFVSVYHGKVYFLHQTAREFLLAPLSPLTTAMPDSHWHHSVTTRGAHQALAEICVTYLELFNSPETSPSGACADFLDYSANYWPDHFREASFNGSNSIIHRGVSLCDRHLENFWKWYQIYRRSHYPPHPYNLESLHLAAYFAHNAVLGFLLDGGANIEVKDGDGQTPLGLAAVGGHEAIIKLLLDKGANIEVRDNDGQTPLALAGDEAIVKLLLDKGADIEVRDNDGQTPLALAAIGGLEAIVKLLLDKGADFEVEDGDGNTPLTWAARHGHEAIVKLLLDKGANFEAKDKDGKTLLAQATERGDEAIVKLLSNRGAKS</sequence>
<dbReference type="SUPFAM" id="SSF48403">
    <property type="entry name" value="Ankyrin repeat"/>
    <property type="match status" value="1"/>
</dbReference>
<reference evidence="7" key="2">
    <citation type="submission" date="2023-05" db="EMBL/GenBank/DDBJ databases">
        <authorList>
            <consortium name="Lawrence Berkeley National Laboratory"/>
            <person name="Steindorff A."/>
            <person name="Hensen N."/>
            <person name="Bonometti L."/>
            <person name="Westerberg I."/>
            <person name="Brannstrom I.O."/>
            <person name="Guillou S."/>
            <person name="Cros-Aarteil S."/>
            <person name="Calhoun S."/>
            <person name="Haridas S."/>
            <person name="Kuo A."/>
            <person name="Mondo S."/>
            <person name="Pangilinan J."/>
            <person name="Riley R."/>
            <person name="Labutti K."/>
            <person name="Andreopoulos B."/>
            <person name="Lipzen A."/>
            <person name="Chen C."/>
            <person name="Yanf M."/>
            <person name="Daum C."/>
            <person name="Ng V."/>
            <person name="Clum A."/>
            <person name="Ohm R."/>
            <person name="Martin F."/>
            <person name="Silar P."/>
            <person name="Natvig D."/>
            <person name="Lalanne C."/>
            <person name="Gautier V."/>
            <person name="Ament-Velasquez S.L."/>
            <person name="Kruys A."/>
            <person name="Hutchinson M.I."/>
            <person name="Powell A.J."/>
            <person name="Barry K."/>
            <person name="Miller A.N."/>
            <person name="Grigoriev I.V."/>
            <person name="Debuchy R."/>
            <person name="Gladieux P."/>
            <person name="Thoren M.H."/>
            <person name="Johannesson H."/>
        </authorList>
    </citation>
    <scope>NUCLEOTIDE SEQUENCE</scope>
    <source>
        <strain evidence="7">CBS 141.50</strain>
    </source>
</reference>
<dbReference type="SMART" id="SM00248">
    <property type="entry name" value="ANK"/>
    <property type="match status" value="6"/>
</dbReference>
<feature type="domain" description="NWD NACHT-NTPase N-terminal" evidence="3">
    <location>
        <begin position="65"/>
        <end position="312"/>
    </location>
</feature>
<dbReference type="PRINTS" id="PR01415">
    <property type="entry name" value="ANKYRIN"/>
</dbReference>